<dbReference type="OrthoDB" id="7208816at2"/>
<evidence type="ECO:0000313" key="6">
    <source>
        <dbReference type="Proteomes" id="UP000403266"/>
    </source>
</evidence>
<dbReference type="PANTHER" id="PTHR36837:SF5">
    <property type="entry name" value="POLY-3-HYDROXYBUTYRATE SYNTHASE"/>
    <property type="match status" value="1"/>
</dbReference>
<keyword evidence="1" id="KW-0808">Transferase</keyword>
<name>A0A5N7MTJ5_9HYPH</name>
<gene>
    <name evidence="5" type="ORF">FS320_19570</name>
</gene>
<dbReference type="InterPro" id="IPR051321">
    <property type="entry name" value="PHA/PHB_synthase"/>
</dbReference>
<evidence type="ECO:0000256" key="1">
    <source>
        <dbReference type="ARBA" id="ARBA00022679"/>
    </source>
</evidence>
<dbReference type="EMBL" id="VOSK01000084">
    <property type="protein sequence ID" value="MPR27336.1"/>
    <property type="molecule type" value="Genomic_DNA"/>
</dbReference>
<evidence type="ECO:0000256" key="2">
    <source>
        <dbReference type="ARBA" id="ARBA00023315"/>
    </source>
</evidence>
<dbReference type="GO" id="GO:0042619">
    <property type="term" value="P:poly-hydroxybutyrate biosynthetic process"/>
    <property type="evidence" value="ECO:0007669"/>
    <property type="project" value="InterPro"/>
</dbReference>
<dbReference type="Gene3D" id="3.40.50.1820">
    <property type="entry name" value="alpha/beta hydrolase"/>
    <property type="match status" value="1"/>
</dbReference>
<dbReference type="RefSeq" id="WP_152713516.1">
    <property type="nucleotide sequence ID" value="NZ_VOSJ01000084.1"/>
</dbReference>
<dbReference type="InterPro" id="IPR029058">
    <property type="entry name" value="AB_hydrolase_fold"/>
</dbReference>
<dbReference type="Pfam" id="PF12551">
    <property type="entry name" value="PHBC_N"/>
    <property type="match status" value="1"/>
</dbReference>
<dbReference type="GO" id="GO:0016746">
    <property type="term" value="F:acyltransferase activity"/>
    <property type="evidence" value="ECO:0007669"/>
    <property type="project" value="UniProtKB-KW"/>
</dbReference>
<keyword evidence="6" id="KW-1185">Reference proteome</keyword>
<reference evidence="5 6" key="1">
    <citation type="journal article" date="2019" name="Syst. Appl. Microbiol.">
        <title>Microvirga tunisiensis sp. nov., a root nodule symbiotic bacterium isolated from Lupinus micranthus and L. luteus grown in Northern Tunisia.</title>
        <authorList>
            <person name="Msaddak A."/>
            <person name="Rejili M."/>
            <person name="Duran D."/>
            <person name="Mars M."/>
            <person name="Palacios J.M."/>
            <person name="Ruiz-Argueso T."/>
            <person name="Rey L."/>
            <person name="Imperial J."/>
        </authorList>
    </citation>
    <scope>NUCLEOTIDE SEQUENCE [LARGE SCALE GENOMIC DNA]</scope>
    <source>
        <strain evidence="5 6">Lmie10</strain>
    </source>
</reference>
<keyword evidence="2" id="KW-0012">Acyltransferase</keyword>
<feature type="domain" description="Poly-beta-hydroxybutyrate polymerase N-terminal" evidence="3">
    <location>
        <begin position="133"/>
        <end position="302"/>
    </location>
</feature>
<evidence type="ECO:0000313" key="5">
    <source>
        <dbReference type="EMBL" id="MPR27336.1"/>
    </source>
</evidence>
<accession>A0A5N7MTJ5</accession>
<dbReference type="InterPro" id="IPR010941">
    <property type="entry name" value="PhaC_N"/>
</dbReference>
<organism evidence="5 6">
    <name type="scientific">Microvirga tunisiensis</name>
    <dbReference type="NCBI Taxonomy" id="2108360"/>
    <lineage>
        <taxon>Bacteria</taxon>
        <taxon>Pseudomonadati</taxon>
        <taxon>Pseudomonadota</taxon>
        <taxon>Alphaproteobacteria</taxon>
        <taxon>Hyphomicrobiales</taxon>
        <taxon>Methylobacteriaceae</taxon>
        <taxon>Microvirga</taxon>
    </lineage>
</organism>
<dbReference type="PANTHER" id="PTHR36837">
    <property type="entry name" value="POLY(3-HYDROXYALKANOATE) POLYMERASE SUBUNIT PHAC"/>
    <property type="match status" value="1"/>
</dbReference>
<sequence>MPARTSSTLKGNRTSKSQLAILPTLTATPEASTVPVSAPSASPEPWDDAELHQLRDALDHTTHAGLARLTAGLSPAAIVDAFMDWTVHLAISPGKQVELATRGARKWTRLTQFASRCALDGGTGDPCIEPLPQDRRFAEREWWRWPFNLFQQSFLLQQQWWENATTGVDGVTKQHQAVVEFITRQILDMASPSNFIATNPVVQRRTLETGGQNLVQGLRNFLDDWERIVRSKSPAGTEAFRPGRNVAVTPGKVIYHNNLIELIQYNPTTEKVRPEPILIVPAWIMKYYILDLSPENSLVRYLTDQGFTVFIVSWKKMTAEDRELGLDDYRELGVMAALDAVSAVLPDRKVHAVGYCLGGTLLSIAAAAMARDGDKRLATLSLLAAQNDFREAGELTLFINESQLHFLEDLMRSQGYLDTRQMAGAFQLLRSNDLIWSRLIRHYLMGERTPLNDIMAWNADATRMPYRMHADYLRKLFLNNDLAEGRFQVDGRPVAVSDIRVPIFAVGTERDHVAPWRSTFKIHLLADTDVTFLLTTGGHNAGIVADPSRAGGSFQVLTRSAVGHYLDPDTWIKIAPRFEGSWWPEWTRWLVSHCGELTKPPTAGAPARGYPALCDAPGTYVLQA</sequence>
<dbReference type="GO" id="GO:0016787">
    <property type="term" value="F:hydrolase activity"/>
    <property type="evidence" value="ECO:0007669"/>
    <property type="project" value="UniProtKB-KW"/>
</dbReference>
<evidence type="ECO:0000259" key="4">
    <source>
        <dbReference type="Pfam" id="PF12551"/>
    </source>
</evidence>
<protein>
    <submittedName>
        <fullName evidence="5">Alpha/beta fold hydrolase</fullName>
    </submittedName>
</protein>
<feature type="domain" description="Poly-beta-hydroxybutyrate polymerase N-terminal" evidence="4">
    <location>
        <begin position="56"/>
        <end position="95"/>
    </location>
</feature>
<keyword evidence="5" id="KW-0378">Hydrolase</keyword>
<comment type="caution">
    <text evidence="5">The sequence shown here is derived from an EMBL/GenBank/DDBJ whole genome shotgun (WGS) entry which is preliminary data.</text>
</comment>
<dbReference type="Proteomes" id="UP000403266">
    <property type="component" value="Unassembled WGS sequence"/>
</dbReference>
<dbReference type="InterPro" id="IPR022211">
    <property type="entry name" value="PHBC_N"/>
</dbReference>
<dbReference type="SUPFAM" id="SSF53474">
    <property type="entry name" value="alpha/beta-Hydrolases"/>
    <property type="match status" value="1"/>
</dbReference>
<proteinExistence type="predicted"/>
<dbReference type="AlphaFoldDB" id="A0A5N7MTJ5"/>
<evidence type="ECO:0000259" key="3">
    <source>
        <dbReference type="Pfam" id="PF07167"/>
    </source>
</evidence>
<dbReference type="Pfam" id="PF07167">
    <property type="entry name" value="PhaC_N"/>
    <property type="match status" value="1"/>
</dbReference>